<organism evidence="3">
    <name type="scientific">bioreactor metagenome</name>
    <dbReference type="NCBI Taxonomy" id="1076179"/>
    <lineage>
        <taxon>unclassified sequences</taxon>
        <taxon>metagenomes</taxon>
        <taxon>ecological metagenomes</taxon>
    </lineage>
</organism>
<name>A0A644SW28_9ZZZZ</name>
<proteinExistence type="predicted"/>
<dbReference type="AlphaFoldDB" id="A0A644SW28"/>
<evidence type="ECO:0000259" key="2">
    <source>
        <dbReference type="Pfam" id="PF02775"/>
    </source>
</evidence>
<dbReference type="PANTHER" id="PTHR48084:SF1">
    <property type="entry name" value="2-OXOGLUTARATE SYNTHASE SUBUNIT KORB"/>
    <property type="match status" value="1"/>
</dbReference>
<dbReference type="GO" id="GO:0045333">
    <property type="term" value="P:cellular respiration"/>
    <property type="evidence" value="ECO:0007669"/>
    <property type="project" value="UniProtKB-ARBA"/>
</dbReference>
<keyword evidence="1" id="KW-0560">Oxidoreductase</keyword>
<dbReference type="InterPro" id="IPR029061">
    <property type="entry name" value="THDP-binding"/>
</dbReference>
<dbReference type="GO" id="GO:0030976">
    <property type="term" value="F:thiamine pyrophosphate binding"/>
    <property type="evidence" value="ECO:0007669"/>
    <property type="project" value="InterPro"/>
</dbReference>
<dbReference type="Pfam" id="PF02775">
    <property type="entry name" value="TPP_enzyme_C"/>
    <property type="match status" value="1"/>
</dbReference>
<feature type="domain" description="Thiamine pyrophosphate enzyme TPP-binding" evidence="2">
    <location>
        <begin position="50"/>
        <end position="196"/>
    </location>
</feature>
<dbReference type="InterPro" id="IPR011766">
    <property type="entry name" value="TPP_enzyme_TPP-bd"/>
</dbReference>
<accession>A0A644SW28</accession>
<reference evidence="3" key="1">
    <citation type="submission" date="2019-08" db="EMBL/GenBank/DDBJ databases">
        <authorList>
            <person name="Kucharzyk K."/>
            <person name="Murdoch R.W."/>
            <person name="Higgins S."/>
            <person name="Loffler F."/>
        </authorList>
    </citation>
    <scope>NUCLEOTIDE SEQUENCE</scope>
</reference>
<protein>
    <recommendedName>
        <fullName evidence="2">Thiamine pyrophosphate enzyme TPP-binding domain-containing protein</fullName>
    </recommendedName>
</protein>
<evidence type="ECO:0000313" key="3">
    <source>
        <dbReference type="EMBL" id="MPL58824.1"/>
    </source>
</evidence>
<dbReference type="PANTHER" id="PTHR48084">
    <property type="entry name" value="2-OXOGLUTARATE OXIDOREDUCTASE SUBUNIT KORB-RELATED"/>
    <property type="match status" value="1"/>
</dbReference>
<gene>
    <name evidence="3" type="ORF">SDC9_04368</name>
</gene>
<dbReference type="CDD" id="cd03375">
    <property type="entry name" value="TPP_OGFOR"/>
    <property type="match status" value="1"/>
</dbReference>
<dbReference type="InterPro" id="IPR051457">
    <property type="entry name" value="2-oxoacid:Fd_oxidoreductase"/>
</dbReference>
<dbReference type="Gene3D" id="3.40.50.970">
    <property type="match status" value="1"/>
</dbReference>
<dbReference type="SUPFAM" id="SSF52518">
    <property type="entry name" value="Thiamin diphosphate-binding fold (THDP-binding)"/>
    <property type="match status" value="1"/>
</dbReference>
<dbReference type="GO" id="GO:0016625">
    <property type="term" value="F:oxidoreductase activity, acting on the aldehyde or oxo group of donors, iron-sulfur protein as acceptor"/>
    <property type="evidence" value="ECO:0007669"/>
    <property type="project" value="UniProtKB-ARBA"/>
</dbReference>
<dbReference type="EMBL" id="VSSQ01000008">
    <property type="protein sequence ID" value="MPL58824.1"/>
    <property type="molecule type" value="Genomic_DNA"/>
</dbReference>
<evidence type="ECO:0000256" key="1">
    <source>
        <dbReference type="ARBA" id="ARBA00023002"/>
    </source>
</evidence>
<sequence>MAEFLDYFRKERLPHIWCPGCGHGTVTGALIRAVDKLGLDKNKIVMVSGIGCSSRAVGYLDFDTLHTTHGRALAFATGVKHAKPSLKVIVMTGDGDCTAIGGNHFIHAARRNIDITTIIMNNSIYGMTSGQYSPTTPHGMLGTTAPYGNVEQEFDVCELAKASGASYVARATSFHVTLLTDLIEKALMNKGFSVVEALTQCPTYFGRKNKIGGPVELLNWIKDRTVNAKAAAALPPEKLAGKLLIGELHRAERPEYCASYAETTARVQRTYNDYKGGNRGCELNSD</sequence>
<comment type="caution">
    <text evidence="3">The sequence shown here is derived from an EMBL/GenBank/DDBJ whole genome shotgun (WGS) entry which is preliminary data.</text>
</comment>